<evidence type="ECO:0000313" key="1">
    <source>
        <dbReference type="EMBL" id="TXC69948.1"/>
    </source>
</evidence>
<protein>
    <submittedName>
        <fullName evidence="1">Uncharacterized protein</fullName>
    </submittedName>
</protein>
<accession>A0A5C6UDB2</accession>
<comment type="caution">
    <text evidence="1">The sequence shown here is derived from an EMBL/GenBank/DDBJ whole genome shotgun (WGS) entry which is preliminary data.</text>
</comment>
<dbReference type="Proteomes" id="UP000321250">
    <property type="component" value="Unassembled WGS sequence"/>
</dbReference>
<reference evidence="1 2" key="1">
    <citation type="journal article" date="2013" name="Antonie Van Leeuwenhoek">
        <title>Sphingomonas ginsenosidivorax sp. nov., with the ability to transform ginsenosides.</title>
        <authorList>
            <person name="Jin X.F."/>
            <person name="Kim J.K."/>
            <person name="Liu Q.M."/>
            <person name="Kang M.S."/>
            <person name="He D."/>
            <person name="Jin F.X."/>
            <person name="Kim S.C."/>
            <person name="Im W.T."/>
        </authorList>
    </citation>
    <scope>NUCLEOTIDE SEQUENCE [LARGE SCALE GENOMIC DNA]</scope>
    <source>
        <strain evidence="1 2">KHI67</strain>
    </source>
</reference>
<sequence>MFVIALTLLRGAHVRARKAEFSLATADGQRRRSITNHFLEILDYAGDATAEALIAFSIEQADHIYYKHYALFQAALCASGGRIERLQSLSDLPMDIYCLCDRFGTIIVSPRLGAALDETAIEAMNDLQRHLNAIREDVVLTG</sequence>
<dbReference type="AlphaFoldDB" id="A0A5C6UDB2"/>
<keyword evidence="2" id="KW-1185">Reference proteome</keyword>
<evidence type="ECO:0000313" key="2">
    <source>
        <dbReference type="Proteomes" id="UP000321250"/>
    </source>
</evidence>
<name>A0A5C6UDB2_9SPHN</name>
<dbReference type="EMBL" id="VOQR01000001">
    <property type="protein sequence ID" value="TXC69948.1"/>
    <property type="molecule type" value="Genomic_DNA"/>
</dbReference>
<gene>
    <name evidence="1" type="ORF">FSB78_02510</name>
</gene>
<organism evidence="1 2">
    <name type="scientific">Sphingomonas ginsenosidivorax</name>
    <dbReference type="NCBI Taxonomy" id="862135"/>
    <lineage>
        <taxon>Bacteria</taxon>
        <taxon>Pseudomonadati</taxon>
        <taxon>Pseudomonadota</taxon>
        <taxon>Alphaproteobacteria</taxon>
        <taxon>Sphingomonadales</taxon>
        <taxon>Sphingomonadaceae</taxon>
        <taxon>Sphingomonas</taxon>
    </lineage>
</organism>
<proteinExistence type="predicted"/>
<dbReference type="RefSeq" id="WP_147079669.1">
    <property type="nucleotide sequence ID" value="NZ_VOQR01000001.1"/>
</dbReference>
<dbReference type="OrthoDB" id="9826029at2"/>